<protein>
    <submittedName>
        <fullName evidence="2">Uncharacterized protein</fullName>
    </submittedName>
</protein>
<gene>
    <name evidence="2" type="ORF">WISP_104688</name>
</gene>
<evidence type="ECO:0000313" key="3">
    <source>
        <dbReference type="Proteomes" id="UP001145742"/>
    </source>
</evidence>
<keyword evidence="1" id="KW-0812">Transmembrane</keyword>
<reference evidence="2" key="1">
    <citation type="submission" date="2019-10" db="EMBL/GenBank/DDBJ databases">
        <authorList>
            <person name="Soares A.E.R."/>
            <person name="Aleixo A."/>
            <person name="Schneider P."/>
            <person name="Miyaki C.Y."/>
            <person name="Schneider M.P."/>
            <person name="Mello C."/>
            <person name="Vasconcelos A.T.R."/>
        </authorList>
    </citation>
    <scope>NUCLEOTIDE SEQUENCE</scope>
    <source>
        <tissue evidence="2">Muscle</tissue>
    </source>
</reference>
<keyword evidence="1" id="KW-1133">Transmembrane helix</keyword>
<organism evidence="2 3">
    <name type="scientific">Willisornis vidua</name>
    <name type="common">Xingu scale-backed antbird</name>
    <dbReference type="NCBI Taxonomy" id="1566151"/>
    <lineage>
        <taxon>Eukaryota</taxon>
        <taxon>Metazoa</taxon>
        <taxon>Chordata</taxon>
        <taxon>Craniata</taxon>
        <taxon>Vertebrata</taxon>
        <taxon>Euteleostomi</taxon>
        <taxon>Archelosauria</taxon>
        <taxon>Archosauria</taxon>
        <taxon>Dinosauria</taxon>
        <taxon>Saurischia</taxon>
        <taxon>Theropoda</taxon>
        <taxon>Coelurosauria</taxon>
        <taxon>Aves</taxon>
        <taxon>Neognathae</taxon>
        <taxon>Neoaves</taxon>
        <taxon>Telluraves</taxon>
        <taxon>Australaves</taxon>
        <taxon>Passeriformes</taxon>
        <taxon>Thamnophilidae</taxon>
        <taxon>Willisornis</taxon>
    </lineage>
</organism>
<sequence length="90" mass="10312">MIRDKLIRDGINLSKPPYSNKIVYSVLLLCEMFLGSAVGGFVPSRIKTQEQTITYKQYYFKGSSKKDMETLATRACRTRWNGFKLKPGQV</sequence>
<keyword evidence="3" id="KW-1185">Reference proteome</keyword>
<dbReference type="Proteomes" id="UP001145742">
    <property type="component" value="Unassembled WGS sequence"/>
</dbReference>
<dbReference type="EMBL" id="WHWB01034364">
    <property type="protein sequence ID" value="KAJ7411029.1"/>
    <property type="molecule type" value="Genomic_DNA"/>
</dbReference>
<keyword evidence="1" id="KW-0472">Membrane</keyword>
<evidence type="ECO:0000313" key="2">
    <source>
        <dbReference type="EMBL" id="KAJ7411029.1"/>
    </source>
</evidence>
<accession>A0ABQ9D1W8</accession>
<name>A0ABQ9D1W8_9PASS</name>
<evidence type="ECO:0000256" key="1">
    <source>
        <dbReference type="SAM" id="Phobius"/>
    </source>
</evidence>
<proteinExistence type="predicted"/>
<comment type="caution">
    <text evidence="2">The sequence shown here is derived from an EMBL/GenBank/DDBJ whole genome shotgun (WGS) entry which is preliminary data.</text>
</comment>
<feature type="transmembrane region" description="Helical" evidence="1">
    <location>
        <begin position="22"/>
        <end position="42"/>
    </location>
</feature>